<organism evidence="1">
    <name type="scientific">Cyriopagopus schmidti</name>
    <name type="common">Chinese bird spider</name>
    <name type="synonym">Haplopelma schmidti</name>
    <dbReference type="NCBI Taxonomy" id="29017"/>
    <lineage>
        <taxon>Eukaryota</taxon>
        <taxon>Metazoa</taxon>
        <taxon>Ecdysozoa</taxon>
        <taxon>Arthropoda</taxon>
        <taxon>Chelicerata</taxon>
        <taxon>Arachnida</taxon>
        <taxon>Araneae</taxon>
        <taxon>Mygalomorphae</taxon>
        <taxon>Avicularoidea</taxon>
        <taxon>Theraphosidae</taxon>
        <taxon>Cyriopagopus</taxon>
    </lineage>
</organism>
<dbReference type="AlphaFoldDB" id="B5M6G1"/>
<accession>B5M6G1</accession>
<name>B5M6G1_CYRSC</name>
<reference evidence="1" key="1">
    <citation type="submission" date="2008-07" db="EMBL/GenBank/DDBJ databases">
        <title>Venomics of the spider Ornithoctonus huwena based on transcriptomic versus proteomic analysis.</title>
        <authorList>
            <person name="Jiang L."/>
            <person name="Peng L."/>
            <person name="Liang S."/>
        </authorList>
    </citation>
    <scope>NUCLEOTIDE SEQUENCE</scope>
</reference>
<evidence type="ECO:0000313" key="1">
    <source>
        <dbReference type="EMBL" id="ACH48215.1"/>
    </source>
</evidence>
<protein>
    <submittedName>
        <fullName evidence="1">Down-regulated in metastasis-like protein</fullName>
    </submittedName>
</protein>
<dbReference type="EMBL" id="EU979512">
    <property type="protein sequence ID" value="ACH48215.1"/>
    <property type="molecule type" value="mRNA"/>
</dbReference>
<proteinExistence type="evidence at transcript level"/>
<sequence length="45" mass="5354">MVYRKSTYILSTISAGSHHPWNYKIETFRSFMNRAFSHCSNNEKI</sequence>